<keyword evidence="4" id="KW-1185">Reference proteome</keyword>
<keyword evidence="1" id="KW-0328">Glycosyltransferase</keyword>
<dbReference type="EMBL" id="CP108021">
    <property type="protein sequence ID" value="WUM18757.1"/>
    <property type="molecule type" value="Genomic_DNA"/>
</dbReference>
<dbReference type="PANTHER" id="PTHR11927:SF9">
    <property type="entry name" value="L-FUCOSYLTRANSFERASE"/>
    <property type="match status" value="1"/>
</dbReference>
<dbReference type="KEGG" id="whr:OG579_13535"/>
<dbReference type="GO" id="GO:0016020">
    <property type="term" value="C:membrane"/>
    <property type="evidence" value="ECO:0007669"/>
    <property type="project" value="InterPro"/>
</dbReference>
<dbReference type="PANTHER" id="PTHR11927">
    <property type="entry name" value="GALACTOSIDE 2-L-FUCOSYLTRANSFERASE"/>
    <property type="match status" value="1"/>
</dbReference>
<dbReference type="Proteomes" id="UP001432128">
    <property type="component" value="Chromosome"/>
</dbReference>
<evidence type="ECO:0000313" key="4">
    <source>
        <dbReference type="Proteomes" id="UP001432128"/>
    </source>
</evidence>
<accession>A0AAU4JYC9</accession>
<dbReference type="CDD" id="cd11301">
    <property type="entry name" value="Fut1_Fut2_like"/>
    <property type="match status" value="1"/>
</dbReference>
<organism evidence="3 4">
    <name type="scientific">Williamsia herbipolensis</name>
    <dbReference type="NCBI Taxonomy" id="1603258"/>
    <lineage>
        <taxon>Bacteria</taxon>
        <taxon>Bacillati</taxon>
        <taxon>Actinomycetota</taxon>
        <taxon>Actinomycetes</taxon>
        <taxon>Mycobacteriales</taxon>
        <taxon>Nocardiaceae</taxon>
        <taxon>Williamsia</taxon>
    </lineage>
</organism>
<dbReference type="Pfam" id="PF01531">
    <property type="entry name" value="Glyco_transf_11"/>
    <property type="match status" value="1"/>
</dbReference>
<evidence type="ECO:0000256" key="2">
    <source>
        <dbReference type="ARBA" id="ARBA00022679"/>
    </source>
</evidence>
<gene>
    <name evidence="3" type="ORF">OG579_13535</name>
</gene>
<dbReference type="GO" id="GO:0008107">
    <property type="term" value="F:galactoside 2-alpha-L-fucosyltransferase activity"/>
    <property type="evidence" value="ECO:0007669"/>
    <property type="project" value="InterPro"/>
</dbReference>
<evidence type="ECO:0000256" key="1">
    <source>
        <dbReference type="ARBA" id="ARBA00022676"/>
    </source>
</evidence>
<dbReference type="InterPro" id="IPR002516">
    <property type="entry name" value="Glyco_trans_11"/>
</dbReference>
<protein>
    <submittedName>
        <fullName evidence="3">Alpha-1,2-fucosyltransferase</fullName>
    </submittedName>
</protein>
<evidence type="ECO:0000313" key="3">
    <source>
        <dbReference type="EMBL" id="WUM18757.1"/>
    </source>
</evidence>
<keyword evidence="2" id="KW-0808">Transferase</keyword>
<dbReference type="GO" id="GO:0005975">
    <property type="term" value="P:carbohydrate metabolic process"/>
    <property type="evidence" value="ECO:0007669"/>
    <property type="project" value="InterPro"/>
</dbReference>
<name>A0AAU4JYC9_9NOCA</name>
<sequence length="320" mass="34502">MNTAAGGDPVVVGPVSAAPHVSPHDIADGICVHQIGGGLGNQLFEYAAGFAQSRRLGCPLYIDVSAFCSYAQRSFEIDTLGLPGTLVNLDYPRQAADGSVGLRHRVAAAMPPLARLRISRSPVFRPASREVDPSIDAITPGTTLSGYFQSPRYFADHADELFGILDSAFARARRDGPALPSDFLAVHIRRGDYLQARNRGIHGLARPGYFRAALQRVAGLPSTQVLFTDSPELLAPDFDFLADAEIYDPELAMGPVTTLAAMAAGHGMVMSNSSFSWWAAWVMSRRDPSCPVVAPRPWHDAGHAATDLLLPQWLTLDKRL</sequence>
<proteinExistence type="predicted"/>
<reference evidence="3 4" key="1">
    <citation type="submission" date="2022-10" db="EMBL/GenBank/DDBJ databases">
        <title>The complete genomes of actinobacterial strains from the NBC collection.</title>
        <authorList>
            <person name="Joergensen T.S."/>
            <person name="Alvarez Arevalo M."/>
            <person name="Sterndorff E.B."/>
            <person name="Faurdal D."/>
            <person name="Vuksanovic O."/>
            <person name="Mourched A.-S."/>
            <person name="Charusanti P."/>
            <person name="Shaw S."/>
            <person name="Blin K."/>
            <person name="Weber T."/>
        </authorList>
    </citation>
    <scope>NUCLEOTIDE SEQUENCE [LARGE SCALE GENOMIC DNA]</scope>
    <source>
        <strain evidence="3 4">NBC_00319</strain>
    </source>
</reference>
<dbReference type="AlphaFoldDB" id="A0AAU4JYC9"/>
<dbReference type="RefSeq" id="WP_328856345.1">
    <property type="nucleotide sequence ID" value="NZ_CP108021.1"/>
</dbReference>